<dbReference type="PANTHER" id="PTHR10584:SF166">
    <property type="entry name" value="RIBOKINASE"/>
    <property type="match status" value="1"/>
</dbReference>
<dbReference type="EMBL" id="JAGSCS010000002">
    <property type="protein sequence ID" value="MBR0575038.1"/>
    <property type="molecule type" value="Genomic_DNA"/>
</dbReference>
<dbReference type="RefSeq" id="WP_211799561.1">
    <property type="nucleotide sequence ID" value="NZ_JAGSCS010000002.1"/>
</dbReference>
<feature type="binding site" evidence="12">
    <location>
        <begin position="11"/>
        <end position="13"/>
    </location>
    <ligand>
        <name>substrate</name>
    </ligand>
</feature>
<feature type="active site" description="Proton acceptor" evidence="12">
    <location>
        <position position="252"/>
    </location>
</feature>
<gene>
    <name evidence="12 14" type="primary">rbsK</name>
    <name evidence="14" type="ORF">KCG48_01660</name>
</gene>
<feature type="binding site" evidence="12">
    <location>
        <position position="252"/>
    </location>
    <ligand>
        <name>substrate</name>
    </ligand>
</feature>
<evidence type="ECO:0000256" key="8">
    <source>
        <dbReference type="ARBA" id="ARBA00022840"/>
    </source>
</evidence>
<evidence type="ECO:0000313" key="15">
    <source>
        <dbReference type="Proteomes" id="UP000675379"/>
    </source>
</evidence>
<dbReference type="InterPro" id="IPR002139">
    <property type="entry name" value="Ribo/fructo_kinase"/>
</dbReference>
<dbReference type="GO" id="GO:0005524">
    <property type="term" value="F:ATP binding"/>
    <property type="evidence" value="ECO:0007669"/>
    <property type="project" value="UniProtKB-UniRule"/>
</dbReference>
<evidence type="ECO:0000259" key="13">
    <source>
        <dbReference type="Pfam" id="PF00294"/>
    </source>
</evidence>
<comment type="activity regulation">
    <text evidence="12">Activated by a monovalent cation that binds near, but not in, the active site. The most likely occupant of the site in vivo is potassium. Ion binding induces a conformational change that may alter substrate affinity.</text>
</comment>
<organism evidence="14 15">
    <name type="scientific">Proteiniclasticum sediminis</name>
    <dbReference type="NCBI Taxonomy" id="2804028"/>
    <lineage>
        <taxon>Bacteria</taxon>
        <taxon>Bacillati</taxon>
        <taxon>Bacillota</taxon>
        <taxon>Clostridia</taxon>
        <taxon>Eubacteriales</taxon>
        <taxon>Clostridiaceae</taxon>
        <taxon>Proteiniclasticum</taxon>
    </lineage>
</organism>
<dbReference type="GO" id="GO:0019303">
    <property type="term" value="P:D-ribose catabolic process"/>
    <property type="evidence" value="ECO:0007669"/>
    <property type="project" value="UniProtKB-UniRule"/>
</dbReference>
<evidence type="ECO:0000256" key="3">
    <source>
        <dbReference type="ARBA" id="ARBA00016943"/>
    </source>
</evidence>
<feature type="binding site" evidence="12">
    <location>
        <position position="291"/>
    </location>
    <ligand>
        <name>K(+)</name>
        <dbReference type="ChEBI" id="CHEBI:29103"/>
    </ligand>
</feature>
<evidence type="ECO:0000256" key="5">
    <source>
        <dbReference type="ARBA" id="ARBA00022723"/>
    </source>
</evidence>
<comment type="subunit">
    <text evidence="12">Homodimer.</text>
</comment>
<feature type="binding site" evidence="12">
    <location>
        <position position="287"/>
    </location>
    <ligand>
        <name>K(+)</name>
        <dbReference type="ChEBI" id="CHEBI:29103"/>
    </ligand>
</feature>
<sequence>MSKVVVIGSVNVDKTTVLHHLPQSGETILGDDATESCGGKGANQAYAAAKLGADVTLLGAVGNDGDGQMSLVNLRSVGVHVDQVYISPKPTGSAFILVTEQGENMIVVMPGANLDCTVDYLRQHEEVIQQADIILLQLEIPLDSVKYVLSHKGQNTKVILDPAPYHASLTFEDLKNVDILTPNETELQYLTGKAFSVEGSELSAEVKDLLERGPKQCIVTLGGKGGYLLERHKTWAFAPVAVQEVDSTAAGDTFNGALASYLAEGESLEAAIHWAKHAAALSVTRRGAQNSIPSADEVHQFIDSRN</sequence>
<comment type="similarity">
    <text evidence="1">Belongs to the carbohydrate kinase pfkB family.</text>
</comment>
<comment type="similarity">
    <text evidence="12">Belongs to the carbohydrate kinase PfkB family. Ribokinase subfamily.</text>
</comment>
<keyword evidence="6 12" id="KW-0547">Nucleotide-binding</keyword>
<comment type="cofactor">
    <cofactor evidence="12">
        <name>Mg(2+)</name>
        <dbReference type="ChEBI" id="CHEBI:18420"/>
    </cofactor>
    <text evidence="12">Requires a divalent cation, most likely magnesium in vivo, as an electrophilic catalyst to aid phosphoryl group transfer. It is the chelate of the metal and the nucleotide that is the actual substrate.</text>
</comment>
<dbReference type="InterPro" id="IPR011611">
    <property type="entry name" value="PfkB_dom"/>
</dbReference>
<dbReference type="PROSITE" id="PS00584">
    <property type="entry name" value="PFKB_KINASES_2"/>
    <property type="match status" value="1"/>
</dbReference>
<feature type="binding site" evidence="12">
    <location>
        <position position="282"/>
    </location>
    <ligand>
        <name>K(+)</name>
        <dbReference type="ChEBI" id="CHEBI:29103"/>
    </ligand>
</feature>
<evidence type="ECO:0000313" key="14">
    <source>
        <dbReference type="EMBL" id="MBR0575038.1"/>
    </source>
</evidence>
<keyword evidence="10 12" id="KW-0630">Potassium</keyword>
<evidence type="ECO:0000256" key="12">
    <source>
        <dbReference type="HAMAP-Rule" id="MF_01987"/>
    </source>
</evidence>
<keyword evidence="9 12" id="KW-0460">Magnesium</keyword>
<comment type="function">
    <text evidence="12">Catalyzes the phosphorylation of ribose at O-5 in a reaction requiring ATP and magnesium. The resulting D-ribose-5-phosphate can then be used either for sythesis of nucleotides, histidine, and tryptophan, or as a component of the pentose phosphate pathway.</text>
</comment>
<feature type="binding site" evidence="12">
    <location>
        <begin position="251"/>
        <end position="252"/>
    </location>
    <ligand>
        <name>ATP</name>
        <dbReference type="ChEBI" id="CHEBI:30616"/>
    </ligand>
</feature>
<evidence type="ECO:0000256" key="9">
    <source>
        <dbReference type="ARBA" id="ARBA00022842"/>
    </source>
</evidence>
<dbReference type="InterPro" id="IPR029056">
    <property type="entry name" value="Ribokinase-like"/>
</dbReference>
<evidence type="ECO:0000256" key="7">
    <source>
        <dbReference type="ARBA" id="ARBA00022777"/>
    </source>
</evidence>
<protein>
    <recommendedName>
        <fullName evidence="3 12">Ribokinase</fullName>
        <shortName evidence="12">RK</shortName>
        <ecNumber evidence="2 12">2.7.1.15</ecNumber>
    </recommendedName>
</protein>
<feature type="binding site" evidence="12">
    <location>
        <position position="285"/>
    </location>
    <ligand>
        <name>K(+)</name>
        <dbReference type="ChEBI" id="CHEBI:29103"/>
    </ligand>
</feature>
<reference evidence="14" key="1">
    <citation type="submission" date="2021-04" db="EMBL/GenBank/DDBJ databases">
        <title>Proteiniclasticum sedimins sp. nov., an obligate anaerobic bacterium isolated from anaerobic sludge.</title>
        <authorList>
            <person name="Liu J."/>
        </authorList>
    </citation>
    <scope>NUCLEOTIDE SEQUENCE</scope>
    <source>
        <strain evidence="14">BAD-10</strain>
    </source>
</reference>
<feature type="binding site" evidence="12">
    <location>
        <begin position="39"/>
        <end position="43"/>
    </location>
    <ligand>
        <name>substrate</name>
    </ligand>
</feature>
<dbReference type="NCBIfam" id="TIGR02152">
    <property type="entry name" value="D_ribokin_bact"/>
    <property type="match status" value="1"/>
</dbReference>
<evidence type="ECO:0000256" key="2">
    <source>
        <dbReference type="ARBA" id="ARBA00012035"/>
    </source>
</evidence>
<dbReference type="AlphaFoldDB" id="A0A941HQ35"/>
<evidence type="ECO:0000256" key="10">
    <source>
        <dbReference type="ARBA" id="ARBA00022958"/>
    </source>
</evidence>
<keyword evidence="12" id="KW-0963">Cytoplasm</keyword>
<keyword evidence="7 12" id="KW-0418">Kinase</keyword>
<keyword evidence="15" id="KW-1185">Reference proteome</keyword>
<dbReference type="GO" id="GO:0005829">
    <property type="term" value="C:cytosol"/>
    <property type="evidence" value="ECO:0007669"/>
    <property type="project" value="TreeGrafter"/>
</dbReference>
<feature type="binding site" evidence="12">
    <location>
        <position position="246"/>
    </location>
    <ligand>
        <name>K(+)</name>
        <dbReference type="ChEBI" id="CHEBI:29103"/>
    </ligand>
</feature>
<dbReference type="PRINTS" id="PR00990">
    <property type="entry name" value="RIBOKINASE"/>
</dbReference>
<dbReference type="HAMAP" id="MF_01987">
    <property type="entry name" value="Ribokinase"/>
    <property type="match status" value="1"/>
</dbReference>
<keyword evidence="11 12" id="KW-0119">Carbohydrate metabolism</keyword>
<feature type="binding site" evidence="12">
    <location>
        <position position="248"/>
    </location>
    <ligand>
        <name>K(+)</name>
        <dbReference type="ChEBI" id="CHEBI:29103"/>
    </ligand>
</feature>
<dbReference type="InterPro" id="IPR011877">
    <property type="entry name" value="Ribokinase"/>
</dbReference>
<dbReference type="Gene3D" id="3.40.1190.20">
    <property type="match status" value="1"/>
</dbReference>
<comment type="catalytic activity">
    <reaction evidence="12">
        <text>D-ribose + ATP = D-ribose 5-phosphate + ADP + H(+)</text>
        <dbReference type="Rhea" id="RHEA:13697"/>
        <dbReference type="ChEBI" id="CHEBI:15378"/>
        <dbReference type="ChEBI" id="CHEBI:30616"/>
        <dbReference type="ChEBI" id="CHEBI:47013"/>
        <dbReference type="ChEBI" id="CHEBI:78346"/>
        <dbReference type="ChEBI" id="CHEBI:456216"/>
        <dbReference type="EC" id="2.7.1.15"/>
    </reaction>
</comment>
<dbReference type="GO" id="GO:0046872">
    <property type="term" value="F:metal ion binding"/>
    <property type="evidence" value="ECO:0007669"/>
    <property type="project" value="UniProtKB-KW"/>
</dbReference>
<dbReference type="Pfam" id="PF00294">
    <property type="entry name" value="PfkB"/>
    <property type="match status" value="1"/>
</dbReference>
<evidence type="ECO:0000256" key="11">
    <source>
        <dbReference type="ARBA" id="ARBA00023277"/>
    </source>
</evidence>
<dbReference type="CDD" id="cd01174">
    <property type="entry name" value="ribokinase"/>
    <property type="match status" value="1"/>
</dbReference>
<dbReference type="EC" id="2.7.1.15" evidence="2 12"/>
<feature type="domain" description="Carbohydrate kinase PfkB" evidence="13">
    <location>
        <begin position="1"/>
        <end position="294"/>
    </location>
</feature>
<keyword evidence="5 12" id="KW-0479">Metal-binding</keyword>
<proteinExistence type="inferred from homology"/>
<feature type="binding site" evidence="12">
    <location>
        <begin position="220"/>
        <end position="225"/>
    </location>
    <ligand>
        <name>ATP</name>
        <dbReference type="ChEBI" id="CHEBI:30616"/>
    </ligand>
</feature>
<dbReference type="PANTHER" id="PTHR10584">
    <property type="entry name" value="SUGAR KINASE"/>
    <property type="match status" value="1"/>
</dbReference>
<comment type="caution">
    <text evidence="14">The sequence shown here is derived from an EMBL/GenBank/DDBJ whole genome shotgun (WGS) entry which is preliminary data.</text>
</comment>
<keyword evidence="4 12" id="KW-0808">Transferase</keyword>
<name>A0A941HQ35_9CLOT</name>
<evidence type="ECO:0000256" key="1">
    <source>
        <dbReference type="ARBA" id="ARBA00005380"/>
    </source>
</evidence>
<evidence type="ECO:0000256" key="6">
    <source>
        <dbReference type="ARBA" id="ARBA00022741"/>
    </source>
</evidence>
<accession>A0A941HQ35</accession>
<comment type="caution">
    <text evidence="12">Lacks conserved residue(s) required for the propagation of feature annotation.</text>
</comment>
<dbReference type="GO" id="GO:0004747">
    <property type="term" value="F:ribokinase activity"/>
    <property type="evidence" value="ECO:0007669"/>
    <property type="project" value="UniProtKB-UniRule"/>
</dbReference>
<dbReference type="Proteomes" id="UP000675379">
    <property type="component" value="Unassembled WGS sequence"/>
</dbReference>
<feature type="binding site" evidence="12">
    <location>
        <position position="139"/>
    </location>
    <ligand>
        <name>substrate</name>
    </ligand>
</feature>
<dbReference type="InterPro" id="IPR002173">
    <property type="entry name" value="Carboh/pur_kinase_PfkB_CS"/>
</dbReference>
<evidence type="ECO:0000256" key="4">
    <source>
        <dbReference type="ARBA" id="ARBA00022679"/>
    </source>
</evidence>
<feature type="binding site" evidence="12">
    <location>
        <position position="183"/>
    </location>
    <ligand>
        <name>ATP</name>
        <dbReference type="ChEBI" id="CHEBI:30616"/>
    </ligand>
</feature>
<keyword evidence="8 12" id="KW-0067">ATP-binding</keyword>
<comment type="subcellular location">
    <subcellularLocation>
        <location evidence="12">Cytoplasm</location>
    </subcellularLocation>
</comment>
<comment type="pathway">
    <text evidence="12">Carbohydrate metabolism; D-ribose degradation; D-ribose 5-phosphate from beta-D-ribopyranose: step 2/2.</text>
</comment>
<dbReference type="SUPFAM" id="SSF53613">
    <property type="entry name" value="Ribokinase-like"/>
    <property type="match status" value="1"/>
</dbReference>